<gene>
    <name evidence="3" type="ORF">BOVATA_014730</name>
</gene>
<comment type="caution">
    <text evidence="3">The sequence shown here is derived from an EMBL/GenBank/DDBJ whole genome shotgun (WGS) entry which is preliminary data.</text>
</comment>
<evidence type="ECO:0000256" key="1">
    <source>
        <dbReference type="SAM" id="Coils"/>
    </source>
</evidence>
<evidence type="ECO:0000313" key="3">
    <source>
        <dbReference type="EMBL" id="GBE59980.1"/>
    </source>
</evidence>
<keyword evidence="1" id="KW-0175">Coiled coil</keyword>
<organism evidence="3 4">
    <name type="scientific">Babesia ovata</name>
    <dbReference type="NCBI Taxonomy" id="189622"/>
    <lineage>
        <taxon>Eukaryota</taxon>
        <taxon>Sar</taxon>
        <taxon>Alveolata</taxon>
        <taxon>Apicomplexa</taxon>
        <taxon>Aconoidasida</taxon>
        <taxon>Piroplasmida</taxon>
        <taxon>Babesiidae</taxon>
        <taxon>Babesia</taxon>
    </lineage>
</organism>
<reference evidence="3 4" key="1">
    <citation type="journal article" date="2017" name="BMC Genomics">
        <title>Whole-genome assembly of Babesia ovata and comparative genomics between closely related pathogens.</title>
        <authorList>
            <person name="Yamagishi J."/>
            <person name="Asada M."/>
            <person name="Hakimi H."/>
            <person name="Tanaka T.Q."/>
            <person name="Sugimoto C."/>
            <person name="Kawazu S."/>
        </authorList>
    </citation>
    <scope>NUCLEOTIDE SEQUENCE [LARGE SCALE GENOMIC DNA]</scope>
    <source>
        <strain evidence="3 4">Miyake</strain>
    </source>
</reference>
<sequence>MTKLQGEVSKIQENNSSVGAIDKSVTECLKQAEDFIDNIEQNSAHVSDLSDDLKRNVNSAKDSIAYQRGELDRIHRLQEQDRKALEKSVESALRAAGAAINTRIKEDVEKLVEKLKSDVRKIKDKLVDINNTLVQYVKDLEQWMKKASEVVSDVEVKMREIKNQINNDTGTAMNKYNLETAALLLKEQAVELHKAGEEAKKNAQDELKKALKAVNTMNSQLMMDLLEVKNGIKGGIREYLQTFGQALQEGMTVAKYEAWQSESGPGVQALQRHLDSNTKTLGTLRTTLQQVLQEATSSNKQLGKYIEWTLHDLNEVKTKLGELSLSTNPDLPGAISTDLANEIEKLLPDKGMVVNLQSKPTTLATYQRHVDQDSLTDLSNGELKETSGDGNELPKAIKNIEAKVKEALSKIGDIQDEAEKQYDAVTASLSLLCVEISNRCEHVKYSMEQFRADNINKQLEGIRVKLSELQSKTLDSAIQDMFKFLNEDAGEAGKKTISGLWAYVVDRVKIAQSAITQDLRAKYVKFMKAQLEAFAEKCQTELNGLPAKITADADRGAKGFMKKMESIVGRLHKHDDVSVLSTNASVVITVLTDHVKTLLVRKTGIRSHVKLIYLLVHKMFEELGNSKHFDPTFTTNLHNLKSKLNDLTPKQFGEESTALLQSLKDGMTALTDVLSKCYINVYDGAERIDKWTEPLPAAPPKEKLTPDGERCAKACLTIVPIIRETLGELAGHLEKDDSAWRKYKMYTSTKQARSLHKEFFRENGYDVTLSDNADSGELNHKKGFTGSNIYTHLVNKAHNLFIASKPFDVSSVRPDDADNLQIDVVEGESIMESLYSYLHYYFEVCHHTHLDSPRVPCSIYEMLSWCCGFPFSPVFDKFKQHIDTEFTVADKTDTTKKSIQPIEASPSNVINADTVKALTDMCEKAYPVLTSILGNGHAGGVYAVEFSNNSLRLYYPNSMVQLLCLLYEIAKRLHQQLQFLYQQCYYKSELGGWRDCWYGNQIGGSSFQCNSIQCGNQECKLSANQTPKQRADQKADQRCDQHPTCGVKSPLQSFLEDGLVGYLPHSVSFRGTNISCSSCPRTSPGTPCKTPMGFPEIAVNASHRKTGKHIYDVLRDFCSRSDMPLSKLCRYLQCLLHRTPQSLDDMWAFYYNFLTEWHGKGRGRSDEVGLRHKKEAFENAVNEANFKREYDDLNVYSVFVNGHSSRSNSHDNGDLFSLVCSAASNRRCAPYLLSLNNDIAGIYSMKYAGRYLSWIVYLTETFYRLLHQLYEECNKTCGGDKAKCRIAKCPVNCNFNDKSTIANHEADCSSIIQCKNASSVLCRYGFTLSDRKTLSGTEHTEQRRTCNDFCSVLKKVLDEKSVLVKLFSTIDEFMKEIRFPFMSLLLALWSLSLLYLLHITVVRLDVLRIRSHLRSPASHRIAAQSLLAAARVRALANVKYFSP</sequence>
<feature type="transmembrane region" description="Helical" evidence="2">
    <location>
        <begin position="1381"/>
        <end position="1404"/>
    </location>
</feature>
<name>A0A2H6KAG6_9APIC</name>
<dbReference type="GeneID" id="39873750"/>
<keyword evidence="4" id="KW-1185">Reference proteome</keyword>
<proteinExistence type="predicted"/>
<keyword evidence="2" id="KW-1133">Transmembrane helix</keyword>
<dbReference type="VEuPathDB" id="PiroplasmaDB:BOVATA_014730"/>
<accession>A0A2H6KAG6</accession>
<evidence type="ECO:0000313" key="4">
    <source>
        <dbReference type="Proteomes" id="UP000236319"/>
    </source>
</evidence>
<dbReference type="OrthoDB" id="366932at2759"/>
<dbReference type="EMBL" id="BDSA01000002">
    <property type="protein sequence ID" value="GBE59980.1"/>
    <property type="molecule type" value="Genomic_DNA"/>
</dbReference>
<dbReference type="RefSeq" id="XP_028866223.1">
    <property type="nucleotide sequence ID" value="XM_029010390.1"/>
</dbReference>
<dbReference type="Proteomes" id="UP000236319">
    <property type="component" value="Unassembled WGS sequence"/>
</dbReference>
<evidence type="ECO:0000256" key="2">
    <source>
        <dbReference type="SAM" id="Phobius"/>
    </source>
</evidence>
<feature type="coiled-coil region" evidence="1">
    <location>
        <begin position="105"/>
        <end position="220"/>
    </location>
</feature>
<keyword evidence="2" id="KW-0812">Transmembrane</keyword>
<protein>
    <submittedName>
        <fullName evidence="3">Uncharacterized protein</fullName>
    </submittedName>
</protein>
<keyword evidence="2" id="KW-0472">Membrane</keyword>